<comment type="cofactor">
    <cofactor evidence="6">
        <name>FMN</name>
        <dbReference type="ChEBI" id="CHEBI:58210"/>
    </cofactor>
    <text evidence="6">Binds 1 FMN per subunit.</text>
</comment>
<dbReference type="Gene3D" id="3.40.50.360">
    <property type="match status" value="1"/>
</dbReference>
<comment type="function">
    <text evidence="6">Quinone reductase that provides resistance to thiol-specific stress caused by electrophilic quinones.</text>
</comment>
<protein>
    <recommendedName>
        <fullName evidence="6">FMN dependent NADH:quinone oxidoreductase</fullName>
        <ecNumber evidence="6">1.6.5.-</ecNumber>
    </recommendedName>
    <alternativeName>
        <fullName evidence="6">Azo-dye reductase</fullName>
    </alternativeName>
    <alternativeName>
        <fullName evidence="6">FMN-dependent NADH-azo compound oxidoreductase</fullName>
    </alternativeName>
    <alternativeName>
        <fullName evidence="6">FMN-dependent NADH-azoreductase</fullName>
        <ecNumber evidence="6">1.7.1.17</ecNumber>
    </alternativeName>
</protein>
<evidence type="ECO:0000256" key="3">
    <source>
        <dbReference type="ARBA" id="ARBA00023002"/>
    </source>
</evidence>
<name>A0ABS4E913_9FIRM</name>
<evidence type="ECO:0000256" key="1">
    <source>
        <dbReference type="ARBA" id="ARBA00022630"/>
    </source>
</evidence>
<keyword evidence="2 6" id="KW-0288">FMN</keyword>
<evidence type="ECO:0000313" key="8">
    <source>
        <dbReference type="EMBL" id="MBP1854424.1"/>
    </source>
</evidence>
<keyword evidence="4 6" id="KW-0520">NAD</keyword>
<dbReference type="GO" id="GO:0016491">
    <property type="term" value="F:oxidoreductase activity"/>
    <property type="evidence" value="ECO:0007669"/>
    <property type="project" value="UniProtKB-KW"/>
</dbReference>
<gene>
    <name evidence="6" type="primary">azoR</name>
    <name evidence="8" type="ORF">J2Z43_000814</name>
</gene>
<evidence type="ECO:0000256" key="2">
    <source>
        <dbReference type="ARBA" id="ARBA00022643"/>
    </source>
</evidence>
<feature type="binding site" evidence="6">
    <location>
        <begin position="146"/>
        <end position="149"/>
    </location>
    <ligand>
        <name>FMN</name>
        <dbReference type="ChEBI" id="CHEBI:58210"/>
    </ligand>
</feature>
<comment type="caution">
    <text evidence="8">The sequence shown here is derived from an EMBL/GenBank/DDBJ whole genome shotgun (WGS) entry which is preliminary data.</text>
</comment>
<feature type="binding site" evidence="6">
    <location>
        <begin position="17"/>
        <end position="19"/>
    </location>
    <ligand>
        <name>FMN</name>
        <dbReference type="ChEBI" id="CHEBI:58210"/>
    </ligand>
</feature>
<dbReference type="InterPro" id="IPR029039">
    <property type="entry name" value="Flavoprotein-like_sf"/>
</dbReference>
<dbReference type="SUPFAM" id="SSF52218">
    <property type="entry name" value="Flavoproteins"/>
    <property type="match status" value="1"/>
</dbReference>
<dbReference type="PANTHER" id="PTHR43741">
    <property type="entry name" value="FMN-DEPENDENT NADH-AZOREDUCTASE 1"/>
    <property type="match status" value="1"/>
</dbReference>
<dbReference type="InterPro" id="IPR050104">
    <property type="entry name" value="FMN-dep_NADH:Q_OxRdtase_AzoR1"/>
</dbReference>
<keyword evidence="9" id="KW-1185">Reference proteome</keyword>
<accession>A0ABS4E913</accession>
<dbReference type="Proteomes" id="UP000767291">
    <property type="component" value="Unassembled WGS sequence"/>
</dbReference>
<dbReference type="EC" id="1.6.5.-" evidence="6"/>
<comment type="catalytic activity">
    <reaction evidence="6">
        <text>2 a quinone + NADH + H(+) = 2 a 1,4-benzosemiquinone + NAD(+)</text>
        <dbReference type="Rhea" id="RHEA:65952"/>
        <dbReference type="ChEBI" id="CHEBI:15378"/>
        <dbReference type="ChEBI" id="CHEBI:57540"/>
        <dbReference type="ChEBI" id="CHEBI:57945"/>
        <dbReference type="ChEBI" id="CHEBI:132124"/>
        <dbReference type="ChEBI" id="CHEBI:134225"/>
    </reaction>
</comment>
<dbReference type="EC" id="1.7.1.17" evidence="6"/>
<organism evidence="8 9">
    <name type="scientific">Metaclostridioides mangenotii</name>
    <dbReference type="NCBI Taxonomy" id="1540"/>
    <lineage>
        <taxon>Bacteria</taxon>
        <taxon>Bacillati</taxon>
        <taxon>Bacillota</taxon>
        <taxon>Clostridia</taxon>
        <taxon>Peptostreptococcales</taxon>
        <taxon>Peptostreptococcaceae</taxon>
        <taxon>Metaclostridioides</taxon>
    </lineage>
</organism>
<dbReference type="PANTHER" id="PTHR43741:SF7">
    <property type="entry name" value="FMN-DEPENDENT NADH:QUINONE OXIDOREDUCTASE"/>
    <property type="match status" value="1"/>
</dbReference>
<feature type="binding site" evidence="6">
    <location>
        <begin position="102"/>
        <end position="105"/>
    </location>
    <ligand>
        <name>FMN</name>
        <dbReference type="ChEBI" id="CHEBI:58210"/>
    </ligand>
</feature>
<dbReference type="RefSeq" id="WP_209455945.1">
    <property type="nucleotide sequence ID" value="NZ_BAAACS010000017.1"/>
</dbReference>
<dbReference type="EMBL" id="JAGGJX010000001">
    <property type="protein sequence ID" value="MBP1854424.1"/>
    <property type="molecule type" value="Genomic_DNA"/>
</dbReference>
<dbReference type="HAMAP" id="MF_01216">
    <property type="entry name" value="Azoreductase_type1"/>
    <property type="match status" value="1"/>
</dbReference>
<evidence type="ECO:0000256" key="5">
    <source>
        <dbReference type="ARBA" id="ARBA00048542"/>
    </source>
</evidence>
<comment type="function">
    <text evidence="6">Also exhibits azoreductase activity. Catalyzes the reductive cleavage of the azo bond in aromatic azo compounds to the corresponding amines.</text>
</comment>
<comment type="similarity">
    <text evidence="6">Belongs to the azoreductase type 1 family.</text>
</comment>
<feature type="binding site" evidence="6">
    <location>
        <position position="10"/>
    </location>
    <ligand>
        <name>FMN</name>
        <dbReference type="ChEBI" id="CHEBI:58210"/>
    </ligand>
</feature>
<dbReference type="Pfam" id="PF02525">
    <property type="entry name" value="Flavodoxin_2"/>
    <property type="match status" value="1"/>
</dbReference>
<feature type="domain" description="Flavodoxin-like fold" evidence="7">
    <location>
        <begin position="3"/>
        <end position="207"/>
    </location>
</feature>
<sequence length="212" mass="23817">MSKLLYVTVSPLTGEKSKSMNVGDHFLNDWKANHPNDNVETLDLFKGDIPFLNQDIFDAWSVLKSGESVYTLPKKDREKVRRNDELLNQFMEADKIVFVNPMWNLFFPPVLKAYIDILCVAGKTFAYTAEGPVGLLKDKKVLHIQSSGGVYDRSEGAPIVDFGDAYLKHMMGFFGIFDYEAIHIDGIDAAPDKKDEIMGAAKDKASEIAKKF</sequence>
<comment type="subunit">
    <text evidence="6">Homodimer.</text>
</comment>
<keyword evidence="3 6" id="KW-0560">Oxidoreductase</keyword>
<evidence type="ECO:0000313" key="9">
    <source>
        <dbReference type="Proteomes" id="UP000767291"/>
    </source>
</evidence>
<evidence type="ECO:0000259" key="7">
    <source>
        <dbReference type="Pfam" id="PF02525"/>
    </source>
</evidence>
<comment type="catalytic activity">
    <reaction evidence="5">
        <text>N,N-dimethyl-1,4-phenylenediamine + anthranilate + 2 NAD(+) = 2-(4-dimethylaminophenyl)diazenylbenzoate + 2 NADH + 2 H(+)</text>
        <dbReference type="Rhea" id="RHEA:55872"/>
        <dbReference type="ChEBI" id="CHEBI:15378"/>
        <dbReference type="ChEBI" id="CHEBI:15783"/>
        <dbReference type="ChEBI" id="CHEBI:16567"/>
        <dbReference type="ChEBI" id="CHEBI:57540"/>
        <dbReference type="ChEBI" id="CHEBI:57945"/>
        <dbReference type="ChEBI" id="CHEBI:71579"/>
        <dbReference type="EC" id="1.7.1.17"/>
    </reaction>
    <physiologicalReaction direction="right-to-left" evidence="5">
        <dbReference type="Rhea" id="RHEA:55874"/>
    </physiologicalReaction>
</comment>
<dbReference type="InterPro" id="IPR003680">
    <property type="entry name" value="Flavodoxin_fold"/>
</dbReference>
<dbReference type="InterPro" id="IPR023048">
    <property type="entry name" value="NADH:quinone_OxRdtase_FMN_depd"/>
</dbReference>
<keyword evidence="1 6" id="KW-0285">Flavoprotein</keyword>
<evidence type="ECO:0000256" key="6">
    <source>
        <dbReference type="HAMAP-Rule" id="MF_01216"/>
    </source>
</evidence>
<reference evidence="8 9" key="1">
    <citation type="submission" date="2021-03" db="EMBL/GenBank/DDBJ databases">
        <title>Genomic Encyclopedia of Type Strains, Phase IV (KMG-IV): sequencing the most valuable type-strain genomes for metagenomic binning, comparative biology and taxonomic classification.</title>
        <authorList>
            <person name="Goeker M."/>
        </authorList>
    </citation>
    <scope>NUCLEOTIDE SEQUENCE [LARGE SCALE GENOMIC DNA]</scope>
    <source>
        <strain evidence="8 9">DSM 1289</strain>
    </source>
</reference>
<proteinExistence type="inferred from homology"/>
<evidence type="ECO:0000256" key="4">
    <source>
        <dbReference type="ARBA" id="ARBA00023027"/>
    </source>
</evidence>